<dbReference type="EC" id="3.1.-.-" evidence="10"/>
<keyword evidence="6 10" id="KW-0051">Antiviral defense</keyword>
<evidence type="ECO:0000313" key="11">
    <source>
        <dbReference type="EMBL" id="MFD0896603.1"/>
    </source>
</evidence>
<dbReference type="GO" id="GO:0004519">
    <property type="term" value="F:endonuclease activity"/>
    <property type="evidence" value="ECO:0007669"/>
    <property type="project" value="UniProtKB-KW"/>
</dbReference>
<feature type="binding site" evidence="10">
    <location>
        <position position="166"/>
    </location>
    <ligand>
        <name>Mn(2+)</name>
        <dbReference type="ChEBI" id="CHEBI:29035"/>
    </ligand>
</feature>
<accession>A0ABW3E8J2</accession>
<evidence type="ECO:0000256" key="4">
    <source>
        <dbReference type="ARBA" id="ARBA00022801"/>
    </source>
</evidence>
<reference evidence="12" key="1">
    <citation type="journal article" date="2019" name="Int. J. Syst. Evol. Microbiol.">
        <title>The Global Catalogue of Microorganisms (GCM) 10K type strain sequencing project: providing services to taxonomists for standard genome sequencing and annotation.</title>
        <authorList>
            <consortium name="The Broad Institute Genomics Platform"/>
            <consortium name="The Broad Institute Genome Sequencing Center for Infectious Disease"/>
            <person name="Wu L."/>
            <person name="Ma J."/>
        </authorList>
    </citation>
    <scope>NUCLEOTIDE SEQUENCE [LARGE SCALE GENOMIC DNA]</scope>
    <source>
        <strain evidence="12">CCM 8925</strain>
    </source>
</reference>
<keyword evidence="8 10" id="KW-0464">Manganese</keyword>
<gene>
    <name evidence="11" type="primary">cas1c</name>
    <name evidence="10" type="synonym">cas1</name>
    <name evidence="11" type="ORF">ACFQZ7_02445</name>
</gene>
<feature type="binding site" evidence="10">
    <location>
        <position position="234"/>
    </location>
    <ligand>
        <name>Mn(2+)</name>
        <dbReference type="ChEBI" id="CHEBI:29035"/>
    </ligand>
</feature>
<keyword evidence="2 10" id="KW-0479">Metal-binding</keyword>
<evidence type="ECO:0000256" key="1">
    <source>
        <dbReference type="ARBA" id="ARBA00022722"/>
    </source>
</evidence>
<feature type="binding site" evidence="10">
    <location>
        <position position="249"/>
    </location>
    <ligand>
        <name>Mn(2+)</name>
        <dbReference type="ChEBI" id="CHEBI:29035"/>
    </ligand>
</feature>
<keyword evidence="4 10" id="KW-0378">Hydrolase</keyword>
<keyword evidence="5 10" id="KW-0460">Magnesium</keyword>
<evidence type="ECO:0000256" key="5">
    <source>
        <dbReference type="ARBA" id="ARBA00022842"/>
    </source>
</evidence>
<evidence type="ECO:0000256" key="7">
    <source>
        <dbReference type="ARBA" id="ARBA00023125"/>
    </source>
</evidence>
<dbReference type="Gene3D" id="3.100.10.20">
    <property type="entry name" value="CRISPR-associated endonuclease Cas1, N-terminal domain"/>
    <property type="match status" value="1"/>
</dbReference>
<evidence type="ECO:0000256" key="8">
    <source>
        <dbReference type="ARBA" id="ARBA00023211"/>
    </source>
</evidence>
<dbReference type="InterPro" id="IPR002729">
    <property type="entry name" value="CRISPR-assoc_Cas1"/>
</dbReference>
<evidence type="ECO:0000256" key="9">
    <source>
        <dbReference type="ARBA" id="ARBA00038592"/>
    </source>
</evidence>
<comment type="function">
    <text evidence="10">CRISPR (clustered regularly interspaced short palindromic repeat), is an adaptive immune system that provides protection against mobile genetic elements (viruses, transposable elements and conjugative plasmids). CRISPR clusters contain spacers, sequences complementary to antecedent mobile elements, and target invading nucleic acids. CRISPR clusters are transcribed and processed into CRISPR RNA (crRNA). Acts as a dsDNA endonuclease. Involved in the integration of spacer DNA into the CRISPR cassette.</text>
</comment>
<evidence type="ECO:0000256" key="6">
    <source>
        <dbReference type="ARBA" id="ARBA00023118"/>
    </source>
</evidence>
<dbReference type="HAMAP" id="MF_01470">
    <property type="entry name" value="Cas1"/>
    <property type="match status" value="1"/>
</dbReference>
<dbReference type="Gene3D" id="1.20.120.920">
    <property type="entry name" value="CRISPR-associated endonuclease Cas1, C-terminal domain"/>
    <property type="match status" value="1"/>
</dbReference>
<dbReference type="Proteomes" id="UP001597104">
    <property type="component" value="Unassembled WGS sequence"/>
</dbReference>
<comment type="similarity">
    <text evidence="10">Belongs to the CRISPR-associated endonuclease Cas1 family.</text>
</comment>
<dbReference type="InterPro" id="IPR050646">
    <property type="entry name" value="Cas1"/>
</dbReference>
<keyword evidence="3 10" id="KW-0255">Endonuclease</keyword>
<dbReference type="NCBIfam" id="TIGR03640">
    <property type="entry name" value="cas1_DVULG"/>
    <property type="match status" value="1"/>
</dbReference>
<dbReference type="RefSeq" id="WP_137638556.1">
    <property type="nucleotide sequence ID" value="NZ_BJDN01000029.1"/>
</dbReference>
<comment type="cofactor">
    <cofactor evidence="10">
        <name>Mg(2+)</name>
        <dbReference type="ChEBI" id="CHEBI:18420"/>
    </cofactor>
    <cofactor evidence="10">
        <name>Mn(2+)</name>
        <dbReference type="ChEBI" id="CHEBI:29035"/>
    </cofactor>
</comment>
<comment type="caution">
    <text evidence="11">The sequence shown here is derived from an EMBL/GenBank/DDBJ whole genome shotgun (WGS) entry which is preliminary data.</text>
</comment>
<dbReference type="PANTHER" id="PTHR34353">
    <property type="entry name" value="CRISPR-ASSOCIATED ENDONUCLEASE CAS1 1"/>
    <property type="match status" value="1"/>
</dbReference>
<keyword evidence="1 10" id="KW-0540">Nuclease</keyword>
<dbReference type="CDD" id="cd09721">
    <property type="entry name" value="Cas1_I-C"/>
    <property type="match status" value="1"/>
</dbReference>
<evidence type="ECO:0000256" key="3">
    <source>
        <dbReference type="ARBA" id="ARBA00022759"/>
    </source>
</evidence>
<evidence type="ECO:0000313" key="12">
    <source>
        <dbReference type="Proteomes" id="UP001597104"/>
    </source>
</evidence>
<dbReference type="NCBIfam" id="TIGR00287">
    <property type="entry name" value="cas1"/>
    <property type="match status" value="1"/>
</dbReference>
<proteinExistence type="inferred from homology"/>
<organism evidence="11 12">
    <name type="scientific">Loigolactobacillus binensis</name>
    <dbReference type="NCBI Taxonomy" id="2559922"/>
    <lineage>
        <taxon>Bacteria</taxon>
        <taxon>Bacillati</taxon>
        <taxon>Bacillota</taxon>
        <taxon>Bacilli</taxon>
        <taxon>Lactobacillales</taxon>
        <taxon>Lactobacillaceae</taxon>
        <taxon>Loigolactobacillus</taxon>
    </lineage>
</organism>
<sequence length="343" mass="39045">MKKLLNTLFVTTPNAYLFLDGGNIGIRADEQVLGKVPLLNLEGVVTFGRSGASPALMSECMQHSIPMTFLSPQGKFLGRVIGISKGNVVLRKRQYHIAENLTASSLIARNFIIGKIYNQRWMLERATRDHGLVIDTPRFKSVSSQFKEVTKQIIQCVDLETIRGIEGNAATQYYSLFDQLILQQKDNFQFHGRNRRPPLDNVNALLSFTYTLLAHDTAAALETVGLDAYVGFMHQDRPGRISLALDLMEELRGVYADRFVLRLINKRIVSAKDFQKKENGAVLLRDEARKRFLTEWQARKQDTIVHPYLNEKIAWGLVPYCQALLLARYLRGDLDAYPPFLWK</sequence>
<dbReference type="InterPro" id="IPR019856">
    <property type="entry name" value="CRISPR-assoc_Cas1_DVULG"/>
</dbReference>
<dbReference type="EMBL" id="JBHTIO010000012">
    <property type="protein sequence ID" value="MFD0896603.1"/>
    <property type="molecule type" value="Genomic_DNA"/>
</dbReference>
<keyword evidence="7 10" id="KW-0238">DNA-binding</keyword>
<keyword evidence="12" id="KW-1185">Reference proteome</keyword>
<dbReference type="InterPro" id="IPR042211">
    <property type="entry name" value="CRISPR-assoc_Cas1_N"/>
</dbReference>
<evidence type="ECO:0000256" key="2">
    <source>
        <dbReference type="ARBA" id="ARBA00022723"/>
    </source>
</evidence>
<name>A0ABW3E8J2_9LACO</name>
<protein>
    <recommendedName>
        <fullName evidence="10">CRISPR-associated endonuclease Cas1</fullName>
        <ecNumber evidence="10">3.1.-.-</ecNumber>
    </recommendedName>
</protein>
<comment type="subunit">
    <text evidence="9 10">Homodimer, forms a heterotetramer with a Cas2 homodimer.</text>
</comment>
<dbReference type="InterPro" id="IPR042206">
    <property type="entry name" value="CRISPR-assoc_Cas1_C"/>
</dbReference>
<dbReference type="Pfam" id="PF01867">
    <property type="entry name" value="Cas_Cas1"/>
    <property type="match status" value="1"/>
</dbReference>
<evidence type="ECO:0000256" key="10">
    <source>
        <dbReference type="HAMAP-Rule" id="MF_01470"/>
    </source>
</evidence>
<dbReference type="PANTHER" id="PTHR34353:SF2">
    <property type="entry name" value="CRISPR-ASSOCIATED ENDONUCLEASE CAS1 1"/>
    <property type="match status" value="1"/>
</dbReference>